<dbReference type="OrthoDB" id="9770036at2"/>
<keyword evidence="2" id="KW-1003">Cell membrane</keyword>
<keyword evidence="11" id="KW-1185">Reference proteome</keyword>
<feature type="transmembrane region" description="Helical" evidence="7">
    <location>
        <begin position="348"/>
        <end position="370"/>
    </location>
</feature>
<keyword evidence="3 7" id="KW-0812">Transmembrane</keyword>
<evidence type="ECO:0000259" key="8">
    <source>
        <dbReference type="Pfam" id="PF02687"/>
    </source>
</evidence>
<dbReference type="GO" id="GO:0005886">
    <property type="term" value="C:plasma membrane"/>
    <property type="evidence" value="ECO:0007669"/>
    <property type="project" value="UniProtKB-SubCell"/>
</dbReference>
<dbReference type="Pfam" id="PF02687">
    <property type="entry name" value="FtsX"/>
    <property type="match status" value="1"/>
</dbReference>
<keyword evidence="4 7" id="KW-1133">Transmembrane helix</keyword>
<sequence length="385" mass="41164">MAANKKTKLGFGLLMLLKSLAVSKGRVLVAIASIMVGATVVTALTSLYFDVSEKMSHELRAYGANFFLGPSDQANPPHIAEADYQAVLSSIDADRLTGASPFLYGIVKLKLGDAVLAGVNFKGLQKIYPNWQLEGSWINVDFDDRNAMIGRTLADTMELDVGSSFDLIGRDSGKQITLRVKGIIETGEAQDNQILVNLPVARALLDRPDTIDLAMLSIVTTGKGAEDLATKINQAHPQLEAKPIRKIAQSDGKILDKIQGFMALVAGIILIITSLCVNAILSAMVVERNREIGLQKALGADDGAIIKQFVTETLLIALIGVMLGLVLGFGVAQILGQTVFNAWVSVRFIVIPLTLGVSLIAAMIAAIIPIRRAVRILPALVLKGE</sequence>
<organism evidence="10 11">
    <name type="scientific">Cohaesibacter marisflavi</name>
    <dbReference type="NCBI Taxonomy" id="655353"/>
    <lineage>
        <taxon>Bacteria</taxon>
        <taxon>Pseudomonadati</taxon>
        <taxon>Pseudomonadota</taxon>
        <taxon>Alphaproteobacteria</taxon>
        <taxon>Hyphomicrobiales</taxon>
        <taxon>Cohaesibacteraceae</taxon>
    </lineage>
</organism>
<accession>A0A1I5CRI1</accession>
<dbReference type="InterPro" id="IPR050250">
    <property type="entry name" value="Macrolide_Exporter_MacB"/>
</dbReference>
<dbReference type="EMBL" id="FOVR01000002">
    <property type="protein sequence ID" value="SFN89527.1"/>
    <property type="molecule type" value="Genomic_DNA"/>
</dbReference>
<reference evidence="10 11" key="1">
    <citation type="submission" date="2016-10" db="EMBL/GenBank/DDBJ databases">
        <authorList>
            <person name="de Groot N.N."/>
        </authorList>
    </citation>
    <scope>NUCLEOTIDE SEQUENCE [LARGE SCALE GENOMIC DNA]</scope>
    <source>
        <strain evidence="10 11">CGMCC 1.9157</strain>
    </source>
</reference>
<evidence type="ECO:0000256" key="2">
    <source>
        <dbReference type="ARBA" id="ARBA00022475"/>
    </source>
</evidence>
<dbReference type="InterPro" id="IPR003838">
    <property type="entry name" value="ABC3_permease_C"/>
</dbReference>
<protein>
    <submittedName>
        <fullName evidence="10">Putative ABC transport system permease protein</fullName>
    </submittedName>
</protein>
<proteinExistence type="inferred from homology"/>
<evidence type="ECO:0000256" key="5">
    <source>
        <dbReference type="ARBA" id="ARBA00023136"/>
    </source>
</evidence>
<evidence type="ECO:0000313" key="10">
    <source>
        <dbReference type="EMBL" id="SFN89527.1"/>
    </source>
</evidence>
<feature type="transmembrane region" description="Helical" evidence="7">
    <location>
        <begin position="261"/>
        <end position="286"/>
    </location>
</feature>
<dbReference type="GO" id="GO:0022857">
    <property type="term" value="F:transmembrane transporter activity"/>
    <property type="evidence" value="ECO:0007669"/>
    <property type="project" value="TreeGrafter"/>
</dbReference>
<feature type="domain" description="ABC3 transporter permease C-terminal" evidence="8">
    <location>
        <begin position="264"/>
        <end position="376"/>
    </location>
</feature>
<dbReference type="InterPro" id="IPR025857">
    <property type="entry name" value="MacB_PCD"/>
</dbReference>
<keyword evidence="5 7" id="KW-0472">Membrane</keyword>
<dbReference type="RefSeq" id="WP_090069649.1">
    <property type="nucleotide sequence ID" value="NZ_FOVR01000002.1"/>
</dbReference>
<evidence type="ECO:0000256" key="4">
    <source>
        <dbReference type="ARBA" id="ARBA00022989"/>
    </source>
</evidence>
<evidence type="ECO:0000256" key="1">
    <source>
        <dbReference type="ARBA" id="ARBA00004651"/>
    </source>
</evidence>
<dbReference type="PANTHER" id="PTHR30572">
    <property type="entry name" value="MEMBRANE COMPONENT OF TRANSPORTER-RELATED"/>
    <property type="match status" value="1"/>
</dbReference>
<evidence type="ECO:0000256" key="6">
    <source>
        <dbReference type="ARBA" id="ARBA00038076"/>
    </source>
</evidence>
<dbReference type="AlphaFoldDB" id="A0A1I5CRI1"/>
<evidence type="ECO:0000313" key="11">
    <source>
        <dbReference type="Proteomes" id="UP000199236"/>
    </source>
</evidence>
<evidence type="ECO:0000259" key="9">
    <source>
        <dbReference type="Pfam" id="PF12704"/>
    </source>
</evidence>
<evidence type="ECO:0000256" key="3">
    <source>
        <dbReference type="ARBA" id="ARBA00022692"/>
    </source>
</evidence>
<dbReference type="Pfam" id="PF12704">
    <property type="entry name" value="MacB_PCD"/>
    <property type="match status" value="1"/>
</dbReference>
<comment type="subcellular location">
    <subcellularLocation>
        <location evidence="1">Cell membrane</location>
        <topology evidence="1">Multi-pass membrane protein</topology>
    </subcellularLocation>
</comment>
<name>A0A1I5CRI1_9HYPH</name>
<feature type="domain" description="MacB-like periplasmic core" evidence="9">
    <location>
        <begin position="28"/>
        <end position="212"/>
    </location>
</feature>
<evidence type="ECO:0000256" key="7">
    <source>
        <dbReference type="SAM" id="Phobius"/>
    </source>
</evidence>
<dbReference type="PANTHER" id="PTHR30572:SF4">
    <property type="entry name" value="ABC TRANSPORTER PERMEASE YTRF"/>
    <property type="match status" value="1"/>
</dbReference>
<dbReference type="Proteomes" id="UP000199236">
    <property type="component" value="Unassembled WGS sequence"/>
</dbReference>
<feature type="transmembrane region" description="Helical" evidence="7">
    <location>
        <begin position="314"/>
        <end position="336"/>
    </location>
</feature>
<dbReference type="STRING" id="655353.SAMN04488056_102321"/>
<comment type="similarity">
    <text evidence="6">Belongs to the ABC-4 integral membrane protein family.</text>
</comment>
<feature type="transmembrane region" description="Helical" evidence="7">
    <location>
        <begin position="31"/>
        <end position="51"/>
    </location>
</feature>
<gene>
    <name evidence="10" type="ORF">SAMN04488056_102321</name>
</gene>